<keyword evidence="2" id="KW-1185">Reference proteome</keyword>
<reference evidence="1" key="1">
    <citation type="submission" date="2020-07" db="EMBL/GenBank/DDBJ databases">
        <title>The High-quality genome of the commercially important snow crab, Chionoecetes opilio.</title>
        <authorList>
            <person name="Jeong J.-H."/>
            <person name="Ryu S."/>
        </authorList>
    </citation>
    <scope>NUCLEOTIDE SEQUENCE</scope>
    <source>
        <strain evidence="1">MADBK_172401_WGS</strain>
        <tissue evidence="1">Digestive gland</tissue>
    </source>
</reference>
<dbReference type="EMBL" id="JACEEZ010013283">
    <property type="protein sequence ID" value="KAG0720187.1"/>
    <property type="molecule type" value="Genomic_DNA"/>
</dbReference>
<protein>
    <submittedName>
        <fullName evidence="1">Uncharacterized protein</fullName>
    </submittedName>
</protein>
<name>A0A8J4Y436_CHIOP</name>
<evidence type="ECO:0000313" key="1">
    <source>
        <dbReference type="EMBL" id="KAG0720187.1"/>
    </source>
</evidence>
<dbReference type="AlphaFoldDB" id="A0A8J4Y436"/>
<sequence>MDWVLGKIVDQSDCGASLGNIKITELVFADDAVIFAESEEALHEEAKALGFEVFWLKTKVQVFGALLDETVQSVHAYGENIEILETIHPLFKLPVVLLLNPEKVDSVISRLLFEVTEQAVLDTSEGSSVDEDEEEDFFKSKTGITSDLKTRIFVLLHRYRQRNTPAERVHNTVGYANPPKDFLT</sequence>
<organism evidence="1 2">
    <name type="scientific">Chionoecetes opilio</name>
    <name type="common">Atlantic snow crab</name>
    <name type="synonym">Cancer opilio</name>
    <dbReference type="NCBI Taxonomy" id="41210"/>
    <lineage>
        <taxon>Eukaryota</taxon>
        <taxon>Metazoa</taxon>
        <taxon>Ecdysozoa</taxon>
        <taxon>Arthropoda</taxon>
        <taxon>Crustacea</taxon>
        <taxon>Multicrustacea</taxon>
        <taxon>Malacostraca</taxon>
        <taxon>Eumalacostraca</taxon>
        <taxon>Eucarida</taxon>
        <taxon>Decapoda</taxon>
        <taxon>Pleocyemata</taxon>
        <taxon>Brachyura</taxon>
        <taxon>Eubrachyura</taxon>
        <taxon>Majoidea</taxon>
        <taxon>Majidae</taxon>
        <taxon>Chionoecetes</taxon>
    </lineage>
</organism>
<dbReference type="Proteomes" id="UP000770661">
    <property type="component" value="Unassembled WGS sequence"/>
</dbReference>
<comment type="caution">
    <text evidence="1">The sequence shown here is derived from an EMBL/GenBank/DDBJ whole genome shotgun (WGS) entry which is preliminary data.</text>
</comment>
<proteinExistence type="predicted"/>
<accession>A0A8J4Y436</accession>
<gene>
    <name evidence="1" type="ORF">GWK47_048978</name>
</gene>
<evidence type="ECO:0000313" key="2">
    <source>
        <dbReference type="Proteomes" id="UP000770661"/>
    </source>
</evidence>
<dbReference type="OrthoDB" id="7480412at2759"/>